<name>A0AAV9XZE1_9CRYT</name>
<dbReference type="AlphaFoldDB" id="A0AAV9XZE1"/>
<organism evidence="4 5">
    <name type="scientific">Cryptosporidium xiaoi</name>
    <dbReference type="NCBI Taxonomy" id="659607"/>
    <lineage>
        <taxon>Eukaryota</taxon>
        <taxon>Sar</taxon>
        <taxon>Alveolata</taxon>
        <taxon>Apicomplexa</taxon>
        <taxon>Conoidasida</taxon>
        <taxon>Coccidia</taxon>
        <taxon>Eucoccidiorida</taxon>
        <taxon>Eimeriorina</taxon>
        <taxon>Cryptosporidiidae</taxon>
        <taxon>Cryptosporidium</taxon>
    </lineage>
</organism>
<dbReference type="GO" id="GO:0003723">
    <property type="term" value="F:RNA binding"/>
    <property type="evidence" value="ECO:0007669"/>
    <property type="project" value="InterPro"/>
</dbReference>
<evidence type="ECO:0000256" key="1">
    <source>
        <dbReference type="ARBA" id="ARBA00004123"/>
    </source>
</evidence>
<dbReference type="InterPro" id="IPR051421">
    <property type="entry name" value="RNA_Proc_DNA_Dmg_Regulator"/>
</dbReference>
<evidence type="ECO:0000313" key="5">
    <source>
        <dbReference type="Proteomes" id="UP001311799"/>
    </source>
</evidence>
<evidence type="ECO:0000313" key="4">
    <source>
        <dbReference type="EMBL" id="KAK6589843.1"/>
    </source>
</evidence>
<dbReference type="GO" id="GO:0005681">
    <property type="term" value="C:spliceosomal complex"/>
    <property type="evidence" value="ECO:0007669"/>
    <property type="project" value="InterPro"/>
</dbReference>
<accession>A0AAV9XZE1</accession>
<protein>
    <recommendedName>
        <fullName evidence="3">Splicing factor SF3a60 /Prp9 subunit C-terminal domain-containing protein</fullName>
    </recommendedName>
</protein>
<dbReference type="InterPro" id="IPR024598">
    <property type="entry name" value="SF3a60/Prp9_C"/>
</dbReference>
<dbReference type="GO" id="GO:0000398">
    <property type="term" value="P:mRNA splicing, via spliceosome"/>
    <property type="evidence" value="ECO:0007669"/>
    <property type="project" value="InterPro"/>
</dbReference>
<sequence length="571" mass="67318">MSSFILERCRSLCEDTEFLERALVILFEKLPRDHVTSLIIKTTIKRIAEEIQRNSNLILDLFVDSSGERRREISHLGGEVIGDSGDNSNKNESWNGVWSNYYTSIKTALIGVSEESTMLNSLISGRNFENGSNDKLYIAENRVADMLEKGASLLDSIFLPEEDLGRRLYLEEHYNRFINLKKLRNYRESSFIDVEIEKLRRKGKNIGEIEDNTIVFEEIGLDAYLRNYDKFSTIPRYFKYRSSEYEEYTTRLLSYLSDFFMKSHPLLNKKSIEDELEKTFESNWSKGMLKDWVIPTYEMEFYSKPFDKLFFSQGTYDSHIKSKSYMKKKNEFNSLSEEELRNRKISSISEDKRISRVEFFISKYSQYLFRERREAIEFVNRLQSSTKEELELDENFKDNFKGLNELIFELKSKKSDKKEEFNNEEHYGENYEDEDEEDDFEELQNKVYNPLKLPLGPDGRPMPYWLYKLNGLGIEFKCEICGNCSYWGRRAFERHFQEARHSNALNALGIPNTSHFKEITRISDALELYSSLCSQAKNKLFDEQNGLEMEDSEGNVITLRTFNEFHSRGVI</sequence>
<keyword evidence="5" id="KW-1185">Reference proteome</keyword>
<dbReference type="Pfam" id="PF11931">
    <property type="entry name" value="SF3a60_Prp9_C"/>
    <property type="match status" value="1"/>
</dbReference>
<evidence type="ECO:0000256" key="2">
    <source>
        <dbReference type="ARBA" id="ARBA00023242"/>
    </source>
</evidence>
<comment type="caution">
    <text evidence="4">The sequence shown here is derived from an EMBL/GenBank/DDBJ whole genome shotgun (WGS) entry which is preliminary data.</text>
</comment>
<dbReference type="PANTHER" id="PTHR12786">
    <property type="entry name" value="SPLICING FACTOR SF3A-RELATED"/>
    <property type="match status" value="1"/>
</dbReference>
<feature type="domain" description="Splicing factor SF3a60 /Prp9 subunit C-terminal" evidence="3">
    <location>
        <begin position="452"/>
        <end position="571"/>
    </location>
</feature>
<dbReference type="PANTHER" id="PTHR12786:SF2">
    <property type="entry name" value="SPLICING FACTOR 3A SUBUNIT 3"/>
    <property type="match status" value="1"/>
</dbReference>
<gene>
    <name evidence="4" type="ORF">RS030_192841</name>
</gene>
<dbReference type="EMBL" id="JAWDEY010000010">
    <property type="protein sequence ID" value="KAK6589843.1"/>
    <property type="molecule type" value="Genomic_DNA"/>
</dbReference>
<reference evidence="4 5" key="1">
    <citation type="submission" date="2023-10" db="EMBL/GenBank/DDBJ databases">
        <title>Comparative genomics analysis reveals potential genetic determinants of host preference in Cryptosporidium xiaoi.</title>
        <authorList>
            <person name="Xiao L."/>
            <person name="Li J."/>
        </authorList>
    </citation>
    <scope>NUCLEOTIDE SEQUENCE [LARGE SCALE GENOMIC DNA]</scope>
    <source>
        <strain evidence="4 5">52996</strain>
    </source>
</reference>
<dbReference type="Proteomes" id="UP001311799">
    <property type="component" value="Unassembled WGS sequence"/>
</dbReference>
<evidence type="ECO:0000259" key="3">
    <source>
        <dbReference type="Pfam" id="PF11931"/>
    </source>
</evidence>
<proteinExistence type="predicted"/>
<keyword evidence="2" id="KW-0539">Nucleus</keyword>
<comment type="subcellular location">
    <subcellularLocation>
        <location evidence="1">Nucleus</location>
    </subcellularLocation>
</comment>